<evidence type="ECO:0000313" key="8">
    <source>
        <dbReference type="EMBL" id="WMC89097.1"/>
    </source>
</evidence>
<feature type="domain" description="Glycosyltransferase 2-like" evidence="7">
    <location>
        <begin position="48"/>
        <end position="174"/>
    </location>
</feature>
<keyword evidence="4 8" id="KW-0808">Transferase</keyword>
<proteinExistence type="inferred from homology"/>
<organism evidence="8 9">
    <name type="scientific">Streptomyces rochei</name>
    <name type="common">Streptomyces parvullus</name>
    <dbReference type="NCBI Taxonomy" id="1928"/>
    <lineage>
        <taxon>Bacteria</taxon>
        <taxon>Bacillati</taxon>
        <taxon>Actinomycetota</taxon>
        <taxon>Actinomycetes</taxon>
        <taxon>Kitasatosporales</taxon>
        <taxon>Streptomycetaceae</taxon>
        <taxon>Streptomyces</taxon>
        <taxon>Streptomyces rochei group</taxon>
    </lineage>
</organism>
<dbReference type="GO" id="GO:0047355">
    <property type="term" value="F:CDP-glycerol glycerophosphotransferase activity"/>
    <property type="evidence" value="ECO:0007669"/>
    <property type="project" value="InterPro"/>
</dbReference>
<dbReference type="GO" id="GO:0019350">
    <property type="term" value="P:teichoic acid biosynthetic process"/>
    <property type="evidence" value="ECO:0007669"/>
    <property type="project" value="UniProtKB-KW"/>
</dbReference>
<dbReference type="Gene3D" id="3.40.50.12580">
    <property type="match status" value="1"/>
</dbReference>
<dbReference type="SUPFAM" id="SSF53756">
    <property type="entry name" value="UDP-Glycosyltransferase/glycogen phosphorylase"/>
    <property type="match status" value="1"/>
</dbReference>
<dbReference type="Gene3D" id="3.90.550.10">
    <property type="entry name" value="Spore Coat Polysaccharide Biosynthesis Protein SpsA, Chain A"/>
    <property type="match status" value="2"/>
</dbReference>
<sequence length="1521" mass="172562">MTVPTGPGAYGEASGYAADPAYGYTAPYVTAAHVDTLSYADPSQYTVTVVVAAYNASATLDRALRSALNQTHRGVEVLVVDDASTDGTLEVAHQYARQDSRVRVVPRPYNSGGVGAPRNNGIESATGQYLLFLDADDELPHKACEVLLASALATGAEITAGRALRINLAKDETTVWQPQLYATDRTVSGGLAAAPELFDDPIAAAKLFRVDFLHHHGIRFPEGVFFEDTYFSTVAGFCARNITLLTAPVYRWMWERESDTPSITNRRAELRSIRDRVLVHQWADEFLARHGGQDLIAHKGAKFLSHDLRLYTPELRAGDEAYRDGFVRVTAPYLRSLPSDAYDLCGPMERVRAFALINGQVDLALSAADYTQRRSVLSSDLVERDGKVYWSGALLGRPHAERFLDVTELDLTGTTLGDARLFNQATRVVIRDGKLHVTGFIRNQFGRVGPKDKIELTAVLRRRSPKTDHTFKVTGVEVDEDYIRYHTSVDLDETLGRADRPATWNLFVQIRHAGQRATTTVCIRGLGLEQERYRADGTTYEIYETVSGNLALREETSEQRIEPDPRGTPWLWWATRKLPEPFAPQERYGAAVVVHCHNDEYNLYEFLSSLAAQRDFERTQVVLVDDGSTDATPGHLANFAAHYPNTRVVPQVAMGLRAAYDHGLRYVTAPYVMFTRARDILGEDSVSHLLHAARRAKADVVVGDPDNFPGPHRGAAEPWKRYFGRKPVDVAQLGDAPYLVFSTGLGAKLLRTDLVRDQRLRCGAGPGYEDAWMAVPALLHARRVTLAPKATCYERDREQSDSLFDLPWNDAVKAQELIRLAKHLLKRSATLDARTRRLAQRFVVRTCQPYLRNLHRIMSRTELAAIFPALCDVYAEIPDDLILQYATAAMSRLQHHAVRTGNLDLFCEPHTKPDYRPYLKIDEQGVYRQLAADRVDTSLLRVDRQKVVLETCHVDVGKVTFEGLMVLTGVDICHIFANRVQLVLSDGRTERTVPVEQVYRRDRWRTRKEQDWYAGWRAVARPEDFAGINNRDLNLTLRVHDGDRHLDIPVDARQMLHRFKGVHRAGRATVLLTIDKDEKITLRRVAGTGRRLGHKARRFLKEFRAALPGRPGWRTRLLYWLFHPWLRGKDIWIIGEREDTAQDNSYHLFKWIRENEPRRKVYYAINGDSADREKIAHLGQVIDRLSWKYRVYLLHATRLINAYDLEAYLGFPGLSKRAFLTGYGDLLRYRRVFLQHGVVYNDVAPSIHAQVTNVDMVLTTGRSERAYYAEHCGYGYDRVAATGLPRFDALKPVPGLRRVLVMPTWRRDIVAPSYNKAAKPEIPFAASEYYRFFSSLLRDERLLKALQYYNVELEFMPHYEIRPYLKHFRIDHPSITVSTTGRDVQLAMRECSMLVTDYSSVFFDVAYMGKPIVYTNFDDEAFYSKHYKRGYFDLARDGFGPTCATVDQAVDEIIASIERGFEVEPRYRERAEEFFVLRDTNNCERAFDVIDTMDSAVVGDPGLPSAPLVMGRPDEQQRVGG</sequence>
<evidence type="ECO:0000259" key="7">
    <source>
        <dbReference type="Pfam" id="PF00535"/>
    </source>
</evidence>
<evidence type="ECO:0000256" key="2">
    <source>
        <dbReference type="ARBA" id="ARBA00010488"/>
    </source>
</evidence>
<dbReference type="InterPro" id="IPR043149">
    <property type="entry name" value="TagF_N"/>
</dbReference>
<keyword evidence="6" id="KW-0472">Membrane</keyword>
<reference evidence="8" key="1">
    <citation type="submission" date="2023-03" db="EMBL/GenBank/DDBJ databases">
        <title>Borrelidin-producing and root-colonizing Streptomyces rochei is a potent biopesticide for soil-borne oomycete-caused plant diseases.</title>
        <authorList>
            <person name="Zhou D."/>
            <person name="Wang X."/>
            <person name="Navarro-Munoz J.C."/>
            <person name="Li W."/>
            <person name="Li J."/>
            <person name="Jiu M."/>
            <person name="Deng S."/>
            <person name="Ye Y."/>
            <person name="Daly P."/>
            <person name="Wei L."/>
        </authorList>
    </citation>
    <scope>NUCLEOTIDE SEQUENCE</scope>
    <source>
        <strain evidence="8">JK1</strain>
    </source>
</reference>
<evidence type="ECO:0000256" key="6">
    <source>
        <dbReference type="ARBA" id="ARBA00023136"/>
    </source>
</evidence>
<evidence type="ECO:0000256" key="3">
    <source>
        <dbReference type="ARBA" id="ARBA00022475"/>
    </source>
</evidence>
<evidence type="ECO:0000256" key="1">
    <source>
        <dbReference type="ARBA" id="ARBA00004202"/>
    </source>
</evidence>
<keyword evidence="5" id="KW-0777">Teichoic acid biosynthesis</keyword>
<accession>A0AAX3ZPG6</accession>
<dbReference type="Gene3D" id="3.40.50.11820">
    <property type="match status" value="1"/>
</dbReference>
<dbReference type="InterPro" id="IPR001173">
    <property type="entry name" value="Glyco_trans_2-like"/>
</dbReference>
<evidence type="ECO:0000256" key="5">
    <source>
        <dbReference type="ARBA" id="ARBA00022944"/>
    </source>
</evidence>
<dbReference type="GO" id="GO:0005886">
    <property type="term" value="C:plasma membrane"/>
    <property type="evidence" value="ECO:0007669"/>
    <property type="project" value="UniProtKB-SubCell"/>
</dbReference>
<comment type="subcellular location">
    <subcellularLocation>
        <location evidence="1">Cell membrane</location>
        <topology evidence="1">Peripheral membrane protein</topology>
    </subcellularLocation>
</comment>
<protein>
    <submittedName>
        <fullName evidence="8">Glycosyltransferase</fullName>
        <ecNumber evidence="8">2.4.-.-</ecNumber>
    </submittedName>
</protein>
<dbReference type="InterPro" id="IPR043148">
    <property type="entry name" value="TagF_C"/>
</dbReference>
<keyword evidence="3" id="KW-1003">Cell membrane</keyword>
<dbReference type="SUPFAM" id="SSF53448">
    <property type="entry name" value="Nucleotide-diphospho-sugar transferases"/>
    <property type="match status" value="2"/>
</dbReference>
<dbReference type="PANTHER" id="PTHR22916:SF3">
    <property type="entry name" value="UDP-GLCNAC:BETAGAL BETA-1,3-N-ACETYLGLUCOSAMINYLTRANSFERASE-LIKE PROTEIN 1"/>
    <property type="match status" value="1"/>
</dbReference>
<dbReference type="InterPro" id="IPR007554">
    <property type="entry name" value="Glycerophosphate_synth"/>
</dbReference>
<dbReference type="Pfam" id="PF00535">
    <property type="entry name" value="Glycos_transf_2"/>
    <property type="match status" value="2"/>
</dbReference>
<dbReference type="EC" id="2.4.-.-" evidence="8"/>
<feature type="domain" description="Glycosyltransferase 2-like" evidence="7">
    <location>
        <begin position="592"/>
        <end position="711"/>
    </location>
</feature>
<name>A0AAX3ZPG6_STRRO</name>
<dbReference type="EMBL" id="CP121271">
    <property type="protein sequence ID" value="WMC89097.1"/>
    <property type="molecule type" value="Genomic_DNA"/>
</dbReference>
<dbReference type="CDD" id="cd00761">
    <property type="entry name" value="Glyco_tranf_GTA_type"/>
    <property type="match status" value="1"/>
</dbReference>
<dbReference type="RefSeq" id="WP_136236323.1">
    <property type="nucleotide sequence ID" value="NZ_CP121271.1"/>
</dbReference>
<dbReference type="InterPro" id="IPR029044">
    <property type="entry name" value="Nucleotide-diphossugar_trans"/>
</dbReference>
<gene>
    <name evidence="8" type="ORF">P7W03_27430</name>
</gene>
<dbReference type="Proteomes" id="UP001231701">
    <property type="component" value="Chromosome"/>
</dbReference>
<dbReference type="PANTHER" id="PTHR22916">
    <property type="entry name" value="GLYCOSYLTRANSFERASE"/>
    <property type="match status" value="1"/>
</dbReference>
<evidence type="ECO:0000313" key="9">
    <source>
        <dbReference type="Proteomes" id="UP001231701"/>
    </source>
</evidence>
<keyword evidence="8" id="KW-0328">Glycosyltransferase</keyword>
<evidence type="ECO:0000256" key="4">
    <source>
        <dbReference type="ARBA" id="ARBA00022679"/>
    </source>
</evidence>
<dbReference type="GO" id="GO:0016758">
    <property type="term" value="F:hexosyltransferase activity"/>
    <property type="evidence" value="ECO:0007669"/>
    <property type="project" value="UniProtKB-ARBA"/>
</dbReference>
<dbReference type="GeneID" id="90945844"/>
<dbReference type="Pfam" id="PF04464">
    <property type="entry name" value="Glyphos_transf"/>
    <property type="match status" value="1"/>
</dbReference>
<comment type="similarity">
    <text evidence="2">Belongs to the CDP-glycerol glycerophosphotransferase family.</text>
</comment>